<keyword evidence="1" id="KW-1133">Transmembrane helix</keyword>
<reference evidence="2" key="2">
    <citation type="submission" date="2020-05" db="UniProtKB">
        <authorList>
            <consortium name="EnsemblMetazoa"/>
        </authorList>
    </citation>
    <scope>IDENTIFICATION</scope>
    <source>
        <strain evidence="2">FAR1</strain>
    </source>
</reference>
<protein>
    <submittedName>
        <fullName evidence="2">Uncharacterized protein</fullName>
    </submittedName>
</protein>
<sequence length="181" mass="19201">MCSLGLAQFVIVVMSTGNGSSIGCLLALLVPPSPPAVVPAVVVVTVVSCELCVVAFRKVVPSAAVASWTLVAPQTEFVPLLAFELLPKDMAVWDDTGTRARRLAVVMVTGIEKFVYAYRLAVRFVKHGHGRTMVIFRHNTAVRTAVRTAGGRGLSGTNRGSNHHTAIVLAKVALGNIIRSI</sequence>
<name>A0A182QTB1_9DIPT</name>
<accession>A0A182QTB1</accession>
<reference evidence="3" key="1">
    <citation type="submission" date="2014-01" db="EMBL/GenBank/DDBJ databases">
        <title>The Genome Sequence of Anopheles farauti FAR1 (V2).</title>
        <authorList>
            <consortium name="The Broad Institute Genomics Platform"/>
            <person name="Neafsey D.E."/>
            <person name="Besansky N."/>
            <person name="Howell P."/>
            <person name="Walton C."/>
            <person name="Young S.K."/>
            <person name="Zeng Q."/>
            <person name="Gargeya S."/>
            <person name="Fitzgerald M."/>
            <person name="Haas B."/>
            <person name="Abouelleil A."/>
            <person name="Allen A.W."/>
            <person name="Alvarado L."/>
            <person name="Arachchi H.M."/>
            <person name="Berlin A.M."/>
            <person name="Chapman S.B."/>
            <person name="Gainer-Dewar J."/>
            <person name="Goldberg J."/>
            <person name="Griggs A."/>
            <person name="Gujja S."/>
            <person name="Hansen M."/>
            <person name="Howarth C."/>
            <person name="Imamovic A."/>
            <person name="Ireland A."/>
            <person name="Larimer J."/>
            <person name="McCowan C."/>
            <person name="Murphy C."/>
            <person name="Pearson M."/>
            <person name="Poon T.W."/>
            <person name="Priest M."/>
            <person name="Roberts A."/>
            <person name="Saif S."/>
            <person name="Shea T."/>
            <person name="Sisk P."/>
            <person name="Sykes S."/>
            <person name="Wortman J."/>
            <person name="Nusbaum C."/>
            <person name="Birren B."/>
        </authorList>
    </citation>
    <scope>NUCLEOTIDE SEQUENCE [LARGE SCALE GENOMIC DNA]</scope>
    <source>
        <strain evidence="3">FAR1</strain>
    </source>
</reference>
<evidence type="ECO:0000256" key="1">
    <source>
        <dbReference type="SAM" id="Phobius"/>
    </source>
</evidence>
<keyword evidence="3" id="KW-1185">Reference proteome</keyword>
<dbReference type="EnsemblMetazoa" id="AFAF016420-RA">
    <property type="protein sequence ID" value="AFAF016420-PA"/>
    <property type="gene ID" value="AFAF016420"/>
</dbReference>
<evidence type="ECO:0000313" key="3">
    <source>
        <dbReference type="Proteomes" id="UP000075886"/>
    </source>
</evidence>
<proteinExistence type="predicted"/>
<evidence type="ECO:0000313" key="2">
    <source>
        <dbReference type="EnsemblMetazoa" id="AFAF016420-PA"/>
    </source>
</evidence>
<organism evidence="2 3">
    <name type="scientific">Anopheles farauti</name>
    <dbReference type="NCBI Taxonomy" id="69004"/>
    <lineage>
        <taxon>Eukaryota</taxon>
        <taxon>Metazoa</taxon>
        <taxon>Ecdysozoa</taxon>
        <taxon>Arthropoda</taxon>
        <taxon>Hexapoda</taxon>
        <taxon>Insecta</taxon>
        <taxon>Pterygota</taxon>
        <taxon>Neoptera</taxon>
        <taxon>Endopterygota</taxon>
        <taxon>Diptera</taxon>
        <taxon>Nematocera</taxon>
        <taxon>Culicoidea</taxon>
        <taxon>Culicidae</taxon>
        <taxon>Anophelinae</taxon>
        <taxon>Anopheles</taxon>
    </lineage>
</organism>
<keyword evidence="1" id="KW-0472">Membrane</keyword>
<dbReference type="Proteomes" id="UP000075886">
    <property type="component" value="Unassembled WGS sequence"/>
</dbReference>
<keyword evidence="1" id="KW-0812">Transmembrane</keyword>
<dbReference type="AlphaFoldDB" id="A0A182QTB1"/>
<feature type="transmembrane region" description="Helical" evidence="1">
    <location>
        <begin position="37"/>
        <end position="56"/>
    </location>
</feature>
<dbReference type="EMBL" id="AXCN02001878">
    <property type="status" value="NOT_ANNOTATED_CDS"/>
    <property type="molecule type" value="Genomic_DNA"/>
</dbReference>
<dbReference type="VEuPathDB" id="VectorBase:AFAF016420"/>